<name>A0A8T0BYX4_9GAMM</name>
<sequence length="49" mass="5544">MGIATRMYFSSVLIVTLIILLSGGEHNFDFDFTPVYFAESQNTTKKSPR</sequence>
<evidence type="ECO:0000313" key="1">
    <source>
        <dbReference type="EMBL" id="KAF7781213.1"/>
    </source>
</evidence>
<organism evidence="1 2">
    <name type="scientific">Pseudoalteromonas rubra</name>
    <dbReference type="NCBI Taxonomy" id="43658"/>
    <lineage>
        <taxon>Bacteria</taxon>
        <taxon>Pseudomonadati</taxon>
        <taxon>Pseudomonadota</taxon>
        <taxon>Gammaproteobacteria</taxon>
        <taxon>Alteromonadales</taxon>
        <taxon>Pseudoalteromonadaceae</taxon>
        <taxon>Pseudoalteromonas</taxon>
    </lineage>
</organism>
<protein>
    <submittedName>
        <fullName evidence="1">Uncharacterized protein</fullName>
    </submittedName>
</protein>
<dbReference type="EMBL" id="AHCD03000044">
    <property type="protein sequence ID" value="KAF7781213.1"/>
    <property type="molecule type" value="Genomic_DNA"/>
</dbReference>
<dbReference type="AlphaFoldDB" id="A0A8T0BYX4"/>
<gene>
    <name evidence="1" type="ORF">PRUB_b0360</name>
</gene>
<proteinExistence type="predicted"/>
<dbReference type="Proteomes" id="UP000016480">
    <property type="component" value="Unassembled WGS sequence"/>
</dbReference>
<evidence type="ECO:0000313" key="2">
    <source>
        <dbReference type="Proteomes" id="UP000016480"/>
    </source>
</evidence>
<reference evidence="1 2" key="1">
    <citation type="journal article" date="2012" name="J. Bacteriol.">
        <title>Genome sequence of the cycloprodigiosin-producing bacterial strain Pseudoalteromonas rubra ATCC 29570(T).</title>
        <authorList>
            <person name="Xie B.B."/>
            <person name="Shu Y.L."/>
            <person name="Qin Q.L."/>
            <person name="Rong J.C."/>
            <person name="Zhang X.Y."/>
            <person name="Chen X.L."/>
            <person name="Zhou B.C."/>
            <person name="Zhang Y.Z."/>
        </authorList>
    </citation>
    <scope>NUCLEOTIDE SEQUENCE [LARGE SCALE GENOMIC DNA]</scope>
    <source>
        <strain evidence="1 2">DSM 6842</strain>
    </source>
</reference>
<comment type="caution">
    <text evidence="1">The sequence shown here is derived from an EMBL/GenBank/DDBJ whole genome shotgun (WGS) entry which is preliminary data.</text>
</comment>
<accession>A0A8T0BYX4</accession>